<gene>
    <name evidence="1" type="ORF">WA026_003766</name>
</gene>
<accession>A0AAW1UFM9</accession>
<evidence type="ECO:0000313" key="1">
    <source>
        <dbReference type="EMBL" id="KAK9878945.1"/>
    </source>
</evidence>
<proteinExistence type="predicted"/>
<name>A0AAW1UFM9_9CUCU</name>
<sequence>MSRRKKLNRNIQTLPLLSHVNIQKYPSTPTEDIFSYKGHIFDELTEKECSTKLESDPAECVSLPFKKSNLIFNEPSTFNDTDVESLNSGISEIKLIASLSTSPSWSDDNEGSKQVQDELEHMDRILRGIDPIPLHFDIDEYKQWMETFPSLSLFGEKVFGPYKIHNGLDLSSTYNNGHKREIPFLKTDEMRNLKQYKEEIKKAVIYNIYENLSTRLNSEVLYPNSACKKQKLPLASNTHRTCSYLNDCLQNSPFTCIIQDSRCRRNSSNRRYNLLEDEVEVSPRFESLPLMFEDRGKNINLSYNKVQHSLNMRKSRRSFILPPINNERLASNQVRSISATPTYSSLLSAKGIKLEKKKFNGKSRNIH</sequence>
<dbReference type="AlphaFoldDB" id="A0AAW1UFM9"/>
<dbReference type="EMBL" id="JARQZJ010000061">
    <property type="protein sequence ID" value="KAK9878945.1"/>
    <property type="molecule type" value="Genomic_DNA"/>
</dbReference>
<comment type="caution">
    <text evidence="1">The sequence shown here is derived from an EMBL/GenBank/DDBJ whole genome shotgun (WGS) entry which is preliminary data.</text>
</comment>
<protein>
    <submittedName>
        <fullName evidence="1">Uncharacterized protein</fullName>
    </submittedName>
</protein>
<reference evidence="1 2" key="1">
    <citation type="submission" date="2023-03" db="EMBL/GenBank/DDBJ databases">
        <title>Genome insight into feeding habits of ladybird beetles.</title>
        <authorList>
            <person name="Li H.-S."/>
            <person name="Huang Y.-H."/>
            <person name="Pang H."/>
        </authorList>
    </citation>
    <scope>NUCLEOTIDE SEQUENCE [LARGE SCALE GENOMIC DNA]</scope>
    <source>
        <strain evidence="1">SYSU_2023b</strain>
        <tissue evidence="1">Whole body</tissue>
    </source>
</reference>
<organism evidence="1 2">
    <name type="scientific">Henosepilachna vigintioctopunctata</name>
    <dbReference type="NCBI Taxonomy" id="420089"/>
    <lineage>
        <taxon>Eukaryota</taxon>
        <taxon>Metazoa</taxon>
        <taxon>Ecdysozoa</taxon>
        <taxon>Arthropoda</taxon>
        <taxon>Hexapoda</taxon>
        <taxon>Insecta</taxon>
        <taxon>Pterygota</taxon>
        <taxon>Neoptera</taxon>
        <taxon>Endopterygota</taxon>
        <taxon>Coleoptera</taxon>
        <taxon>Polyphaga</taxon>
        <taxon>Cucujiformia</taxon>
        <taxon>Coccinelloidea</taxon>
        <taxon>Coccinellidae</taxon>
        <taxon>Epilachninae</taxon>
        <taxon>Epilachnini</taxon>
        <taxon>Henosepilachna</taxon>
    </lineage>
</organism>
<dbReference type="Proteomes" id="UP001431783">
    <property type="component" value="Unassembled WGS sequence"/>
</dbReference>
<evidence type="ECO:0000313" key="2">
    <source>
        <dbReference type="Proteomes" id="UP001431783"/>
    </source>
</evidence>
<keyword evidence="2" id="KW-1185">Reference proteome</keyword>